<dbReference type="AlphaFoldDB" id="B4J1L7"/>
<feature type="transmembrane region" description="Helical" evidence="8">
    <location>
        <begin position="536"/>
        <end position="557"/>
    </location>
</feature>
<keyword evidence="10" id="KW-1185">Reference proteome</keyword>
<evidence type="ECO:0000256" key="6">
    <source>
        <dbReference type="ARBA" id="ARBA00023170"/>
    </source>
</evidence>
<evidence type="ECO:0000256" key="4">
    <source>
        <dbReference type="ARBA" id="ARBA00022989"/>
    </source>
</evidence>
<dbReference type="KEGG" id="dgr:6557741"/>
<dbReference type="HOGENOM" id="CLU_028766_1_0_1"/>
<dbReference type="InterPro" id="IPR052192">
    <property type="entry name" value="Insect_Ionotropic_Sensory_Rcpt"/>
</dbReference>
<sequence length="571" mass="66537">MDLLYMNVIQNLTLLPGSYVSQCIDQLNALYKLELNVYVAFGNKTLFESLIPARESELPTVRVTNTTLQLVMSGNYSERALTVIYLEDVHTSSMVDYLTTWLWRAQQLHVLIIYPEATTAKLFQLFTHCWRQGMVHILVVLPFTQKLFSYMPYPEVRLLKMENTLQYFHRTRDLLWDFHGYNITCGILISAPPTAFVFKNHRDRNIYAGYMLRMVLDFIHHFKGSIRTRRVDTLSEANQVLSTRDVDFLPYLLAKTPNFTNSVVLWLENRFLMAPSARLLPRYLYLVKPYTSYTWLVLLAMLMYCSGALFLLSRGRLNLSGAFLQIFRLSLFLPPGRDLVALPGPRRLFLYIMMTIAGLMLTNLYLAVLSSNLAAGIYDKQLNNFDDLEGTDYQLPEEEITLKFLLQLPDIHPQLAKRLVLTPEHLVERYRHELNTSMVYSALEDKIDFTFYQQKFLRVPLFRKLPKIIYQQPFFMPAAYGRPYLKIFNWYVRRMFEAGILLKMKNDGFGHGIQSGRLHFINRATLQEVNSNDLEYYYVAAVVWLGGMLLATACFGYECCMGSRMARQNRE</sequence>
<dbReference type="PhylomeDB" id="B4J1L7"/>
<dbReference type="FunCoup" id="B4J1L7">
    <property type="interactions" value="3"/>
</dbReference>
<feature type="transmembrane region" description="Helical" evidence="8">
    <location>
        <begin position="348"/>
        <end position="368"/>
    </location>
</feature>
<keyword evidence="3 8" id="KW-0812">Transmembrane</keyword>
<gene>
    <name evidence="9" type="primary">Dgri\GH16551</name>
    <name evidence="9" type="ORF">Dgri_GH16551</name>
</gene>
<organism evidence="10">
    <name type="scientific">Drosophila grimshawi</name>
    <name type="common">Hawaiian fruit fly</name>
    <name type="synonym">Idiomyia grimshawi</name>
    <dbReference type="NCBI Taxonomy" id="7222"/>
    <lineage>
        <taxon>Eukaryota</taxon>
        <taxon>Metazoa</taxon>
        <taxon>Ecdysozoa</taxon>
        <taxon>Arthropoda</taxon>
        <taxon>Hexapoda</taxon>
        <taxon>Insecta</taxon>
        <taxon>Pterygota</taxon>
        <taxon>Neoptera</taxon>
        <taxon>Endopterygota</taxon>
        <taxon>Diptera</taxon>
        <taxon>Brachycera</taxon>
        <taxon>Muscomorpha</taxon>
        <taxon>Ephydroidea</taxon>
        <taxon>Drosophilidae</taxon>
        <taxon>Drosophila</taxon>
        <taxon>Hawaiian Drosophila</taxon>
    </lineage>
</organism>
<comment type="subcellular location">
    <subcellularLocation>
        <location evidence="1">Cell membrane</location>
        <topology evidence="1">Multi-pass membrane protein</topology>
    </subcellularLocation>
</comment>
<dbReference type="InParanoid" id="B4J1L7"/>
<evidence type="ECO:0000256" key="1">
    <source>
        <dbReference type="ARBA" id="ARBA00004651"/>
    </source>
</evidence>
<dbReference type="PANTHER" id="PTHR42643">
    <property type="entry name" value="IONOTROPIC RECEPTOR 20A-RELATED"/>
    <property type="match status" value="1"/>
</dbReference>
<reference evidence="9 10" key="1">
    <citation type="journal article" date="2007" name="Nature">
        <title>Evolution of genes and genomes on the Drosophila phylogeny.</title>
        <authorList>
            <consortium name="Drosophila 12 Genomes Consortium"/>
            <person name="Clark A.G."/>
            <person name="Eisen M.B."/>
            <person name="Smith D.R."/>
            <person name="Bergman C.M."/>
            <person name="Oliver B."/>
            <person name="Markow T.A."/>
            <person name="Kaufman T.C."/>
            <person name="Kellis M."/>
            <person name="Gelbart W."/>
            <person name="Iyer V.N."/>
            <person name="Pollard D.A."/>
            <person name="Sackton T.B."/>
            <person name="Larracuente A.M."/>
            <person name="Singh N.D."/>
            <person name="Abad J.P."/>
            <person name="Abt D.N."/>
            <person name="Adryan B."/>
            <person name="Aguade M."/>
            <person name="Akashi H."/>
            <person name="Anderson W.W."/>
            <person name="Aquadro C.F."/>
            <person name="Ardell D.H."/>
            <person name="Arguello R."/>
            <person name="Artieri C.G."/>
            <person name="Barbash D.A."/>
            <person name="Barker D."/>
            <person name="Barsanti P."/>
            <person name="Batterham P."/>
            <person name="Batzoglou S."/>
            <person name="Begun D."/>
            <person name="Bhutkar A."/>
            <person name="Blanco E."/>
            <person name="Bosak S.A."/>
            <person name="Bradley R.K."/>
            <person name="Brand A.D."/>
            <person name="Brent M.R."/>
            <person name="Brooks A.N."/>
            <person name="Brown R.H."/>
            <person name="Butlin R.K."/>
            <person name="Caggese C."/>
            <person name="Calvi B.R."/>
            <person name="Bernardo de Carvalho A."/>
            <person name="Caspi A."/>
            <person name="Castrezana S."/>
            <person name="Celniker S.E."/>
            <person name="Chang J.L."/>
            <person name="Chapple C."/>
            <person name="Chatterji S."/>
            <person name="Chinwalla A."/>
            <person name="Civetta A."/>
            <person name="Clifton S.W."/>
            <person name="Comeron J.M."/>
            <person name="Costello J.C."/>
            <person name="Coyne J.A."/>
            <person name="Daub J."/>
            <person name="David R.G."/>
            <person name="Delcher A.L."/>
            <person name="Delehaunty K."/>
            <person name="Do C.B."/>
            <person name="Ebling H."/>
            <person name="Edwards K."/>
            <person name="Eickbush T."/>
            <person name="Evans J.D."/>
            <person name="Filipski A."/>
            <person name="Findeiss S."/>
            <person name="Freyhult E."/>
            <person name="Fulton L."/>
            <person name="Fulton R."/>
            <person name="Garcia A.C."/>
            <person name="Gardiner A."/>
            <person name="Garfield D.A."/>
            <person name="Garvin B.E."/>
            <person name="Gibson G."/>
            <person name="Gilbert D."/>
            <person name="Gnerre S."/>
            <person name="Godfrey J."/>
            <person name="Good R."/>
            <person name="Gotea V."/>
            <person name="Gravely B."/>
            <person name="Greenberg A.J."/>
            <person name="Griffiths-Jones S."/>
            <person name="Gross S."/>
            <person name="Guigo R."/>
            <person name="Gustafson E.A."/>
            <person name="Haerty W."/>
            <person name="Hahn M.W."/>
            <person name="Halligan D.L."/>
            <person name="Halpern A.L."/>
            <person name="Halter G.M."/>
            <person name="Han M.V."/>
            <person name="Heger A."/>
            <person name="Hillier L."/>
            <person name="Hinrichs A.S."/>
            <person name="Holmes I."/>
            <person name="Hoskins R.A."/>
            <person name="Hubisz M.J."/>
            <person name="Hultmark D."/>
            <person name="Huntley M.A."/>
            <person name="Jaffe D.B."/>
            <person name="Jagadeeshan S."/>
            <person name="Jeck W.R."/>
            <person name="Johnson J."/>
            <person name="Jones C.D."/>
            <person name="Jordan W.C."/>
            <person name="Karpen G.H."/>
            <person name="Kataoka E."/>
            <person name="Keightley P.D."/>
            <person name="Kheradpour P."/>
            <person name="Kirkness E.F."/>
            <person name="Koerich L.B."/>
            <person name="Kristiansen K."/>
            <person name="Kudrna D."/>
            <person name="Kulathinal R.J."/>
            <person name="Kumar S."/>
            <person name="Kwok R."/>
            <person name="Lander E."/>
            <person name="Langley C.H."/>
            <person name="Lapoint R."/>
            <person name="Lazzaro B.P."/>
            <person name="Lee S.J."/>
            <person name="Levesque L."/>
            <person name="Li R."/>
            <person name="Lin C.F."/>
            <person name="Lin M.F."/>
            <person name="Lindblad-Toh K."/>
            <person name="Llopart A."/>
            <person name="Long M."/>
            <person name="Low L."/>
            <person name="Lozovsky E."/>
            <person name="Lu J."/>
            <person name="Luo M."/>
            <person name="Machado C.A."/>
            <person name="Makalowski W."/>
            <person name="Marzo M."/>
            <person name="Matsuda M."/>
            <person name="Matzkin L."/>
            <person name="McAllister B."/>
            <person name="McBride C.S."/>
            <person name="McKernan B."/>
            <person name="McKernan K."/>
            <person name="Mendez-Lago M."/>
            <person name="Minx P."/>
            <person name="Mollenhauer M.U."/>
            <person name="Montooth K."/>
            <person name="Mount S.M."/>
            <person name="Mu X."/>
            <person name="Myers E."/>
            <person name="Negre B."/>
            <person name="Newfeld S."/>
            <person name="Nielsen R."/>
            <person name="Noor M.A."/>
            <person name="O'Grady P."/>
            <person name="Pachter L."/>
            <person name="Papaceit M."/>
            <person name="Parisi M.J."/>
            <person name="Parisi M."/>
            <person name="Parts L."/>
            <person name="Pedersen J.S."/>
            <person name="Pesole G."/>
            <person name="Phillippy A.M."/>
            <person name="Ponting C.P."/>
            <person name="Pop M."/>
            <person name="Porcelli D."/>
            <person name="Powell J.R."/>
            <person name="Prohaska S."/>
            <person name="Pruitt K."/>
            <person name="Puig M."/>
            <person name="Quesneville H."/>
            <person name="Ram K.R."/>
            <person name="Rand D."/>
            <person name="Rasmussen M.D."/>
            <person name="Reed L.K."/>
            <person name="Reenan R."/>
            <person name="Reily A."/>
            <person name="Remington K.A."/>
            <person name="Rieger T.T."/>
            <person name="Ritchie M.G."/>
            <person name="Robin C."/>
            <person name="Rogers Y.H."/>
            <person name="Rohde C."/>
            <person name="Rozas J."/>
            <person name="Rubenfield M.J."/>
            <person name="Ruiz A."/>
            <person name="Russo S."/>
            <person name="Salzberg S.L."/>
            <person name="Sanchez-Gracia A."/>
            <person name="Saranga D.J."/>
            <person name="Sato H."/>
            <person name="Schaeffer S.W."/>
            <person name="Schatz M.C."/>
            <person name="Schlenke T."/>
            <person name="Schwartz R."/>
            <person name="Segarra C."/>
            <person name="Singh R.S."/>
            <person name="Sirot L."/>
            <person name="Sirota M."/>
            <person name="Sisneros N.B."/>
            <person name="Smith C.D."/>
            <person name="Smith T.F."/>
            <person name="Spieth J."/>
            <person name="Stage D.E."/>
            <person name="Stark A."/>
            <person name="Stephan W."/>
            <person name="Strausberg R.L."/>
            <person name="Strempel S."/>
            <person name="Sturgill D."/>
            <person name="Sutton G."/>
            <person name="Sutton G.G."/>
            <person name="Tao W."/>
            <person name="Teichmann S."/>
            <person name="Tobari Y.N."/>
            <person name="Tomimura Y."/>
            <person name="Tsolas J.M."/>
            <person name="Valente V.L."/>
            <person name="Venter E."/>
            <person name="Venter J.C."/>
            <person name="Vicario S."/>
            <person name="Vieira F.G."/>
            <person name="Vilella A.J."/>
            <person name="Villasante A."/>
            <person name="Walenz B."/>
            <person name="Wang J."/>
            <person name="Wasserman M."/>
            <person name="Watts T."/>
            <person name="Wilson D."/>
            <person name="Wilson R.K."/>
            <person name="Wing R.A."/>
            <person name="Wolfner M.F."/>
            <person name="Wong A."/>
            <person name="Wong G.K."/>
            <person name="Wu C.I."/>
            <person name="Wu G."/>
            <person name="Yamamoto D."/>
            <person name="Yang H.P."/>
            <person name="Yang S.P."/>
            <person name="Yorke J.A."/>
            <person name="Yoshida K."/>
            <person name="Zdobnov E."/>
            <person name="Zhang P."/>
            <person name="Zhang Y."/>
            <person name="Zimin A.V."/>
            <person name="Baldwin J."/>
            <person name="Abdouelleil A."/>
            <person name="Abdulkadir J."/>
            <person name="Abebe A."/>
            <person name="Abera B."/>
            <person name="Abreu J."/>
            <person name="Acer S.C."/>
            <person name="Aftuck L."/>
            <person name="Alexander A."/>
            <person name="An P."/>
            <person name="Anderson E."/>
            <person name="Anderson S."/>
            <person name="Arachi H."/>
            <person name="Azer M."/>
            <person name="Bachantsang P."/>
            <person name="Barry A."/>
            <person name="Bayul T."/>
            <person name="Berlin A."/>
            <person name="Bessette D."/>
            <person name="Bloom T."/>
            <person name="Blye J."/>
            <person name="Boguslavskiy L."/>
            <person name="Bonnet C."/>
            <person name="Boukhgalter B."/>
            <person name="Bourzgui I."/>
            <person name="Brown A."/>
            <person name="Cahill P."/>
            <person name="Channer S."/>
            <person name="Cheshatsang Y."/>
            <person name="Chuda L."/>
            <person name="Citroen M."/>
            <person name="Collymore A."/>
            <person name="Cooke P."/>
            <person name="Costello M."/>
            <person name="D'Aco K."/>
            <person name="Daza R."/>
            <person name="De Haan G."/>
            <person name="DeGray S."/>
            <person name="DeMaso C."/>
            <person name="Dhargay N."/>
            <person name="Dooley K."/>
            <person name="Dooley E."/>
            <person name="Doricent M."/>
            <person name="Dorje P."/>
            <person name="Dorjee K."/>
            <person name="Dupes A."/>
            <person name="Elong R."/>
            <person name="Falk J."/>
            <person name="Farina A."/>
            <person name="Faro S."/>
            <person name="Ferguson D."/>
            <person name="Fisher S."/>
            <person name="Foley C.D."/>
            <person name="Franke A."/>
            <person name="Friedrich D."/>
            <person name="Gadbois L."/>
            <person name="Gearin G."/>
            <person name="Gearin C.R."/>
            <person name="Giannoukos G."/>
            <person name="Goode T."/>
            <person name="Graham J."/>
            <person name="Grandbois E."/>
            <person name="Grewal S."/>
            <person name="Gyaltsen K."/>
            <person name="Hafez N."/>
            <person name="Hagos B."/>
            <person name="Hall J."/>
            <person name="Henson C."/>
            <person name="Hollinger A."/>
            <person name="Honan T."/>
            <person name="Huard M.D."/>
            <person name="Hughes L."/>
            <person name="Hurhula B."/>
            <person name="Husby M.E."/>
            <person name="Kamat A."/>
            <person name="Kanga B."/>
            <person name="Kashin S."/>
            <person name="Khazanovich D."/>
            <person name="Kisner P."/>
            <person name="Lance K."/>
            <person name="Lara M."/>
            <person name="Lee W."/>
            <person name="Lennon N."/>
            <person name="Letendre F."/>
            <person name="LeVine R."/>
            <person name="Lipovsky A."/>
            <person name="Liu X."/>
            <person name="Liu J."/>
            <person name="Liu S."/>
            <person name="Lokyitsang T."/>
            <person name="Lokyitsang Y."/>
            <person name="Lubonja R."/>
            <person name="Lui A."/>
            <person name="MacDonald P."/>
            <person name="Magnisalis V."/>
            <person name="Maru K."/>
            <person name="Matthews C."/>
            <person name="McCusker W."/>
            <person name="McDonough S."/>
            <person name="Mehta T."/>
            <person name="Meldrim J."/>
            <person name="Meneus L."/>
            <person name="Mihai O."/>
            <person name="Mihalev A."/>
            <person name="Mihova T."/>
            <person name="Mittelman R."/>
            <person name="Mlenga V."/>
            <person name="Montmayeur A."/>
            <person name="Mulrain L."/>
            <person name="Navidi A."/>
            <person name="Naylor J."/>
            <person name="Negash T."/>
            <person name="Nguyen T."/>
            <person name="Nguyen N."/>
            <person name="Nicol R."/>
            <person name="Norbu C."/>
            <person name="Norbu N."/>
            <person name="Novod N."/>
            <person name="O'Neill B."/>
            <person name="Osman S."/>
            <person name="Markiewicz E."/>
            <person name="Oyono O.L."/>
            <person name="Patti C."/>
            <person name="Phunkhang P."/>
            <person name="Pierre F."/>
            <person name="Priest M."/>
            <person name="Raghuraman S."/>
            <person name="Rege F."/>
            <person name="Reyes R."/>
            <person name="Rise C."/>
            <person name="Rogov P."/>
            <person name="Ross K."/>
            <person name="Ryan E."/>
            <person name="Settipalli S."/>
            <person name="Shea T."/>
            <person name="Sherpa N."/>
            <person name="Shi L."/>
            <person name="Shih D."/>
            <person name="Sparrow T."/>
            <person name="Spaulding J."/>
            <person name="Stalker J."/>
            <person name="Stange-Thomann N."/>
            <person name="Stavropoulos S."/>
            <person name="Stone C."/>
            <person name="Strader C."/>
            <person name="Tesfaye S."/>
            <person name="Thomson T."/>
            <person name="Thoulutsang Y."/>
            <person name="Thoulutsang D."/>
            <person name="Topham K."/>
            <person name="Topping I."/>
            <person name="Tsamla T."/>
            <person name="Vassiliev H."/>
            <person name="Vo A."/>
            <person name="Wangchuk T."/>
            <person name="Wangdi T."/>
            <person name="Weiand M."/>
            <person name="Wilkinson J."/>
            <person name="Wilson A."/>
            <person name="Yadav S."/>
            <person name="Young G."/>
            <person name="Yu Q."/>
            <person name="Zembek L."/>
            <person name="Zhong D."/>
            <person name="Zimmer A."/>
            <person name="Zwirko Z."/>
            <person name="Jaffe D.B."/>
            <person name="Alvarez P."/>
            <person name="Brockman W."/>
            <person name="Butler J."/>
            <person name="Chin C."/>
            <person name="Gnerre S."/>
            <person name="Grabherr M."/>
            <person name="Kleber M."/>
            <person name="Mauceli E."/>
            <person name="MacCallum I."/>
        </authorList>
    </citation>
    <scope>NUCLEOTIDE SEQUENCE [LARGE SCALE GENOMIC DNA]</scope>
    <source>
        <strain evidence="10">Tucson 15287-2541.00</strain>
    </source>
</reference>
<dbReference type="PANTHER" id="PTHR42643:SF39">
    <property type="entry name" value="IONOTROPIC RECEPTOR 56A-RELATED"/>
    <property type="match status" value="1"/>
</dbReference>
<feature type="transmembrane region" description="Helical" evidence="8">
    <location>
        <begin position="292"/>
        <end position="311"/>
    </location>
</feature>
<dbReference type="EMBL" id="CH916366">
    <property type="protein sequence ID" value="EDV96937.1"/>
    <property type="molecule type" value="Genomic_DNA"/>
</dbReference>
<keyword evidence="5 8" id="KW-0472">Membrane</keyword>
<keyword evidence="6" id="KW-0675">Receptor</keyword>
<keyword evidence="2" id="KW-1003">Cell membrane</keyword>
<dbReference type="Proteomes" id="UP000001070">
    <property type="component" value="Unassembled WGS sequence"/>
</dbReference>
<evidence type="ECO:0000256" key="3">
    <source>
        <dbReference type="ARBA" id="ARBA00022692"/>
    </source>
</evidence>
<evidence type="ECO:0000256" key="8">
    <source>
        <dbReference type="SAM" id="Phobius"/>
    </source>
</evidence>
<dbReference type="eggNOG" id="ENOG502T8ZB">
    <property type="taxonomic scope" value="Eukaryota"/>
</dbReference>
<dbReference type="SUPFAM" id="SSF53850">
    <property type="entry name" value="Periplasmic binding protein-like II"/>
    <property type="match status" value="1"/>
</dbReference>
<evidence type="ECO:0000256" key="5">
    <source>
        <dbReference type="ARBA" id="ARBA00023136"/>
    </source>
</evidence>
<evidence type="ECO:0000313" key="9">
    <source>
        <dbReference type="EMBL" id="EDV96937.1"/>
    </source>
</evidence>
<dbReference type="OMA" id="MPAAYGR"/>
<keyword evidence="7" id="KW-0325">Glycoprotein</keyword>
<accession>B4J1L7</accession>
<proteinExistence type="predicted"/>
<protein>
    <submittedName>
        <fullName evidence="9">GH16551</fullName>
    </submittedName>
</protein>
<keyword evidence="4 8" id="KW-1133">Transmembrane helix</keyword>
<evidence type="ECO:0000313" key="10">
    <source>
        <dbReference type="Proteomes" id="UP000001070"/>
    </source>
</evidence>
<evidence type="ECO:0000256" key="2">
    <source>
        <dbReference type="ARBA" id="ARBA00022475"/>
    </source>
</evidence>
<dbReference type="GO" id="GO:0005886">
    <property type="term" value="C:plasma membrane"/>
    <property type="evidence" value="ECO:0007669"/>
    <property type="project" value="UniProtKB-SubCell"/>
</dbReference>
<name>B4J1L7_DROGR</name>
<evidence type="ECO:0000256" key="7">
    <source>
        <dbReference type="ARBA" id="ARBA00023180"/>
    </source>
</evidence>
<dbReference type="OrthoDB" id="7912094at2759"/>